<proteinExistence type="predicted"/>
<name>F8NVS0_SERL9</name>
<dbReference type="HOGENOM" id="CLU_2869002_0_0_1"/>
<keyword evidence="1" id="KW-0732">Signal</keyword>
<sequence>MCFCSYAVMWFLFNSILTQDYCSYKFTIIGRSWGSTHPIIMRVQETMLCPVYNSFISSQSFTDN</sequence>
<dbReference type="KEGG" id="sla:SERLADRAFT_467186"/>
<dbReference type="EMBL" id="GL945434">
    <property type="protein sequence ID" value="EGO24231.1"/>
    <property type="molecule type" value="Genomic_DNA"/>
</dbReference>
<dbReference type="GeneID" id="18819189"/>
<accession>F8NVS0</accession>
<dbReference type="AlphaFoldDB" id="F8NVS0"/>
<gene>
    <name evidence="2" type="ORF">SERLADRAFT_467186</name>
</gene>
<dbReference type="Proteomes" id="UP000008064">
    <property type="component" value="Unassembled WGS sequence"/>
</dbReference>
<feature type="signal peptide" evidence="1">
    <location>
        <begin position="1"/>
        <end position="18"/>
    </location>
</feature>
<evidence type="ECO:0000256" key="1">
    <source>
        <dbReference type="SAM" id="SignalP"/>
    </source>
</evidence>
<reference evidence="2" key="1">
    <citation type="submission" date="2011-04" db="EMBL/GenBank/DDBJ databases">
        <title>Evolution of plant cell wall degrading machinery underlies the functional diversity of forest fungi.</title>
        <authorList>
            <consortium name="US DOE Joint Genome Institute (JGI-PGF)"/>
            <person name="Eastwood D.C."/>
            <person name="Floudas D."/>
            <person name="Binder M."/>
            <person name="Majcherczyk A."/>
            <person name="Schneider P."/>
            <person name="Aerts A."/>
            <person name="Asiegbu F.O."/>
            <person name="Baker S.E."/>
            <person name="Barry K."/>
            <person name="Bendiksby M."/>
            <person name="Blumentritt M."/>
            <person name="Coutinho P.M."/>
            <person name="Cullen D."/>
            <person name="Cullen D."/>
            <person name="Gathman A."/>
            <person name="Goodell B."/>
            <person name="Henrissat B."/>
            <person name="Ihrmark K."/>
            <person name="Kauserud H."/>
            <person name="Kohler A."/>
            <person name="LaButti K."/>
            <person name="Lapidus A."/>
            <person name="Lavin J.L."/>
            <person name="Lee Y.-H."/>
            <person name="Lindquist E."/>
            <person name="Lilly W."/>
            <person name="Lucas S."/>
            <person name="Morin E."/>
            <person name="Murat C."/>
            <person name="Oguiza J.A."/>
            <person name="Park J."/>
            <person name="Pisabarro A.G."/>
            <person name="Riley R."/>
            <person name="Rosling A."/>
            <person name="Salamov A."/>
            <person name="Schmidt O."/>
            <person name="Schmutz J."/>
            <person name="Skrede I."/>
            <person name="Stenlid J."/>
            <person name="Wiebenga A."/>
            <person name="Xie X."/>
            <person name="Kues U."/>
            <person name="Hibbett D.S."/>
            <person name="Hoffmeister D."/>
            <person name="Hogberg N."/>
            <person name="Martin F."/>
            <person name="Grigoriev I.V."/>
            <person name="Watkinson S.C."/>
        </authorList>
    </citation>
    <scope>NUCLEOTIDE SEQUENCE</scope>
    <source>
        <strain evidence="2">S7.9</strain>
    </source>
</reference>
<feature type="chain" id="PRO_5003376422" evidence="1">
    <location>
        <begin position="19"/>
        <end position="64"/>
    </location>
</feature>
<organism>
    <name type="scientific">Serpula lacrymans var. lacrymans (strain S7.9)</name>
    <name type="common">Dry rot fungus</name>
    <dbReference type="NCBI Taxonomy" id="578457"/>
    <lineage>
        <taxon>Eukaryota</taxon>
        <taxon>Fungi</taxon>
        <taxon>Dikarya</taxon>
        <taxon>Basidiomycota</taxon>
        <taxon>Agaricomycotina</taxon>
        <taxon>Agaricomycetes</taxon>
        <taxon>Agaricomycetidae</taxon>
        <taxon>Boletales</taxon>
        <taxon>Coniophorineae</taxon>
        <taxon>Serpulaceae</taxon>
        <taxon>Serpula</taxon>
    </lineage>
</organism>
<dbReference type="RefSeq" id="XP_007318250.1">
    <property type="nucleotide sequence ID" value="XM_007318188.1"/>
</dbReference>
<protein>
    <submittedName>
        <fullName evidence="2">Uncharacterized protein</fullName>
    </submittedName>
</protein>
<evidence type="ECO:0000313" key="2">
    <source>
        <dbReference type="EMBL" id="EGO24231.1"/>
    </source>
</evidence>